<evidence type="ECO:0000313" key="3">
    <source>
        <dbReference type="Proteomes" id="UP000214618"/>
    </source>
</evidence>
<reference evidence="2 3" key="1">
    <citation type="submission" date="2016-10" db="EMBL/GenBank/DDBJ databases">
        <title>The whole genome sequencing and assembly of Bacillus simplex DSM 1321 strain.</title>
        <authorList>
            <person name="Park M.-K."/>
            <person name="Lee Y.-J."/>
            <person name="Yi H."/>
            <person name="Bahn Y.-S."/>
            <person name="Kim J.F."/>
            <person name="Lee D.-W."/>
        </authorList>
    </citation>
    <scope>NUCLEOTIDE SEQUENCE [LARGE SCALE GENOMIC DNA]</scope>
    <source>
        <strain evidence="2 3">DSM 1321</strain>
    </source>
</reference>
<evidence type="ECO:0000256" key="1">
    <source>
        <dbReference type="SAM" id="MobiDB-lite"/>
    </source>
</evidence>
<dbReference type="GeneID" id="60595842"/>
<protein>
    <submittedName>
        <fullName evidence="2">Uncharacterized protein</fullName>
    </submittedName>
</protein>
<feature type="compositionally biased region" description="Basic and acidic residues" evidence="1">
    <location>
        <begin position="7"/>
        <end position="21"/>
    </location>
</feature>
<gene>
    <name evidence="2" type="ORF">BS1321_10485</name>
</gene>
<dbReference type="AlphaFoldDB" id="A0A223EGF9"/>
<proteinExistence type="predicted"/>
<feature type="region of interest" description="Disordered" evidence="1">
    <location>
        <begin position="1"/>
        <end position="21"/>
    </location>
</feature>
<evidence type="ECO:0000313" key="2">
    <source>
        <dbReference type="EMBL" id="ASS94344.1"/>
    </source>
</evidence>
<dbReference type="EMBL" id="CP017704">
    <property type="protein sequence ID" value="ASS94344.1"/>
    <property type="molecule type" value="Genomic_DNA"/>
</dbReference>
<dbReference type="Proteomes" id="UP000214618">
    <property type="component" value="Chromosome"/>
</dbReference>
<accession>A0A223EGF9</accession>
<organism evidence="2 3">
    <name type="scientific">Peribacillus simplex NBRC 15720 = DSM 1321</name>
    <dbReference type="NCBI Taxonomy" id="1349754"/>
    <lineage>
        <taxon>Bacteria</taxon>
        <taxon>Bacillati</taxon>
        <taxon>Bacillota</taxon>
        <taxon>Bacilli</taxon>
        <taxon>Bacillales</taxon>
        <taxon>Bacillaceae</taxon>
        <taxon>Peribacillus</taxon>
    </lineage>
</organism>
<sequence>MFSMLRESLRTGSDVKRTAEGRARAKAQLYNKSPEKFHFDQSLLPQYSIGNNFIKEDHDL</sequence>
<name>A0A223EGF9_9BACI</name>
<dbReference type="RefSeq" id="WP_063235580.1">
    <property type="nucleotide sequence ID" value="NZ_BCVO01000027.1"/>
</dbReference>